<dbReference type="EMBL" id="JBGMDY010000005">
    <property type="protein sequence ID" value="KAL2332973.1"/>
    <property type="molecule type" value="Genomic_DNA"/>
</dbReference>
<protein>
    <submittedName>
        <fullName evidence="2">Uncharacterized protein</fullName>
    </submittedName>
</protein>
<name>A0ABD1MBR7_9FABA</name>
<dbReference type="Proteomes" id="UP001603857">
    <property type="component" value="Unassembled WGS sequence"/>
</dbReference>
<evidence type="ECO:0000256" key="1">
    <source>
        <dbReference type="SAM" id="MobiDB-lite"/>
    </source>
</evidence>
<feature type="compositionally biased region" description="Basic and acidic residues" evidence="1">
    <location>
        <begin position="1"/>
        <end position="10"/>
    </location>
</feature>
<proteinExistence type="predicted"/>
<reference evidence="2 3" key="1">
    <citation type="submission" date="2024-08" db="EMBL/GenBank/DDBJ databases">
        <title>Insights into the chromosomal genome structure of Flemingia macrophylla.</title>
        <authorList>
            <person name="Ding Y."/>
            <person name="Zhao Y."/>
            <person name="Bi W."/>
            <person name="Wu M."/>
            <person name="Zhao G."/>
            <person name="Gong Y."/>
            <person name="Li W."/>
            <person name="Zhang P."/>
        </authorList>
    </citation>
    <scope>NUCLEOTIDE SEQUENCE [LARGE SCALE GENOMIC DNA]</scope>
    <source>
        <strain evidence="2">DYQJB</strain>
        <tissue evidence="2">Leaf</tissue>
    </source>
</reference>
<feature type="region of interest" description="Disordered" evidence="1">
    <location>
        <begin position="1"/>
        <end position="66"/>
    </location>
</feature>
<feature type="compositionally biased region" description="Acidic residues" evidence="1">
    <location>
        <begin position="24"/>
        <end position="34"/>
    </location>
</feature>
<gene>
    <name evidence="2" type="ORF">Fmac_014186</name>
</gene>
<organism evidence="2 3">
    <name type="scientific">Flemingia macrophylla</name>
    <dbReference type="NCBI Taxonomy" id="520843"/>
    <lineage>
        <taxon>Eukaryota</taxon>
        <taxon>Viridiplantae</taxon>
        <taxon>Streptophyta</taxon>
        <taxon>Embryophyta</taxon>
        <taxon>Tracheophyta</taxon>
        <taxon>Spermatophyta</taxon>
        <taxon>Magnoliopsida</taxon>
        <taxon>eudicotyledons</taxon>
        <taxon>Gunneridae</taxon>
        <taxon>Pentapetalae</taxon>
        <taxon>rosids</taxon>
        <taxon>fabids</taxon>
        <taxon>Fabales</taxon>
        <taxon>Fabaceae</taxon>
        <taxon>Papilionoideae</taxon>
        <taxon>50 kb inversion clade</taxon>
        <taxon>NPAAA clade</taxon>
        <taxon>indigoferoid/millettioid clade</taxon>
        <taxon>Phaseoleae</taxon>
        <taxon>Flemingia</taxon>
    </lineage>
</organism>
<dbReference type="AlphaFoldDB" id="A0ABD1MBR7"/>
<accession>A0ABD1MBR7</accession>
<comment type="caution">
    <text evidence="2">The sequence shown here is derived from an EMBL/GenBank/DDBJ whole genome shotgun (WGS) entry which is preliminary data.</text>
</comment>
<evidence type="ECO:0000313" key="3">
    <source>
        <dbReference type="Proteomes" id="UP001603857"/>
    </source>
</evidence>
<sequence>MGEMVEKSDEAAIQEKVPQHPDDLEWESSEEEDQPLTTKNKQSRKRKSKASEAPSQKIKVKDKGKQKITLSEQILLKKHNQPNLMQDAMQSSLKIENLDTSANRGCNPLRTSIAEQDDEENKKDDFFEILKNWSSGPSLERKLVESSSQDLEDKLSAFRQQAYVNNLDEALNDPNFKLEIEKVVNDLNNISDLPSKVSTELQDFVRILTSDSKLRLKTLGIKEEINKIEINTSKDRNKLLQMK</sequence>
<evidence type="ECO:0000313" key="2">
    <source>
        <dbReference type="EMBL" id="KAL2332973.1"/>
    </source>
</evidence>
<keyword evidence="3" id="KW-1185">Reference proteome</keyword>